<dbReference type="EMBL" id="CP040819">
    <property type="protein sequence ID" value="QDL94265.1"/>
    <property type="molecule type" value="Genomic_DNA"/>
</dbReference>
<dbReference type="Pfam" id="PF00392">
    <property type="entry name" value="GntR"/>
    <property type="match status" value="1"/>
</dbReference>
<dbReference type="OrthoDB" id="9808770at2"/>
<keyword evidence="7" id="KW-0032">Aminotransferase</keyword>
<evidence type="ECO:0000256" key="4">
    <source>
        <dbReference type="ARBA" id="ARBA00023125"/>
    </source>
</evidence>
<dbReference type="Gene3D" id="1.10.10.10">
    <property type="entry name" value="Winged helix-like DNA-binding domain superfamily/Winged helix DNA-binding domain"/>
    <property type="match status" value="1"/>
</dbReference>
<dbReference type="Gene3D" id="3.40.640.10">
    <property type="entry name" value="Type I PLP-dependent aspartate aminotransferase-like (Major domain)"/>
    <property type="match status" value="1"/>
</dbReference>
<dbReference type="AlphaFoldDB" id="A0A5B8G0L9"/>
<evidence type="ECO:0000256" key="5">
    <source>
        <dbReference type="ARBA" id="ARBA00023163"/>
    </source>
</evidence>
<comment type="similarity">
    <text evidence="1">In the C-terminal section; belongs to the class-I pyridoxal-phosphate-dependent aminotransferase family.</text>
</comment>
<keyword evidence="2" id="KW-0663">Pyridoxal phosphate</keyword>
<organism evidence="7 8">
    <name type="scientific">Paroceanicella profunda</name>
    <dbReference type="NCBI Taxonomy" id="2579971"/>
    <lineage>
        <taxon>Bacteria</taxon>
        <taxon>Pseudomonadati</taxon>
        <taxon>Pseudomonadota</taxon>
        <taxon>Alphaproteobacteria</taxon>
        <taxon>Rhodobacterales</taxon>
        <taxon>Paracoccaceae</taxon>
        <taxon>Paroceanicella</taxon>
    </lineage>
</organism>
<dbReference type="PANTHER" id="PTHR46577">
    <property type="entry name" value="HTH-TYPE TRANSCRIPTIONAL REGULATORY PROTEIN GABR"/>
    <property type="match status" value="1"/>
</dbReference>
<dbReference type="InterPro" id="IPR015424">
    <property type="entry name" value="PyrdxlP-dep_Trfase"/>
</dbReference>
<protein>
    <submittedName>
        <fullName evidence="7">PLP-dependent aminotransferase family protein</fullName>
    </submittedName>
</protein>
<dbReference type="InterPro" id="IPR000524">
    <property type="entry name" value="Tscrpt_reg_HTH_GntR"/>
</dbReference>
<geneLocation type="plasmid" evidence="8">
    <name>pd4m1a</name>
</geneLocation>
<reference evidence="7 8" key="1">
    <citation type="submission" date="2019-06" db="EMBL/GenBank/DDBJ databases">
        <title>Genome sequence of Rhodobacteraceae bacterium D4M1.</title>
        <authorList>
            <person name="Cao J."/>
        </authorList>
    </citation>
    <scope>NUCLEOTIDE SEQUENCE [LARGE SCALE GENOMIC DNA]</scope>
    <source>
        <strain evidence="7 8">D4M1</strain>
        <plasmid evidence="8">pd4m1a</plasmid>
    </source>
</reference>
<dbReference type="CDD" id="cd07377">
    <property type="entry name" value="WHTH_GntR"/>
    <property type="match status" value="1"/>
</dbReference>
<keyword evidence="7" id="KW-0614">Plasmid</keyword>
<dbReference type="Proteomes" id="UP000305888">
    <property type="component" value="Plasmid pD4M1A"/>
</dbReference>
<keyword evidence="8" id="KW-1185">Reference proteome</keyword>
<evidence type="ECO:0000256" key="2">
    <source>
        <dbReference type="ARBA" id="ARBA00022898"/>
    </source>
</evidence>
<feature type="domain" description="HTH gntR-type" evidence="6">
    <location>
        <begin position="14"/>
        <end position="82"/>
    </location>
</feature>
<dbReference type="GO" id="GO:0008483">
    <property type="term" value="F:transaminase activity"/>
    <property type="evidence" value="ECO:0007669"/>
    <property type="project" value="UniProtKB-KW"/>
</dbReference>
<dbReference type="SUPFAM" id="SSF46785">
    <property type="entry name" value="Winged helix' DNA-binding domain"/>
    <property type="match status" value="1"/>
</dbReference>
<dbReference type="InterPro" id="IPR036388">
    <property type="entry name" value="WH-like_DNA-bd_sf"/>
</dbReference>
<keyword evidence="3" id="KW-0805">Transcription regulation</keyword>
<keyword evidence="4" id="KW-0238">DNA-binding</keyword>
<dbReference type="GO" id="GO:0030170">
    <property type="term" value="F:pyridoxal phosphate binding"/>
    <property type="evidence" value="ECO:0007669"/>
    <property type="project" value="InterPro"/>
</dbReference>
<keyword evidence="5" id="KW-0804">Transcription</keyword>
<dbReference type="InterPro" id="IPR004839">
    <property type="entry name" value="Aminotransferase_I/II_large"/>
</dbReference>
<dbReference type="SUPFAM" id="SSF53383">
    <property type="entry name" value="PLP-dependent transferases"/>
    <property type="match status" value="1"/>
</dbReference>
<evidence type="ECO:0000256" key="1">
    <source>
        <dbReference type="ARBA" id="ARBA00005384"/>
    </source>
</evidence>
<evidence type="ECO:0000256" key="3">
    <source>
        <dbReference type="ARBA" id="ARBA00023015"/>
    </source>
</evidence>
<dbReference type="GO" id="GO:0003677">
    <property type="term" value="F:DNA binding"/>
    <property type="evidence" value="ECO:0007669"/>
    <property type="project" value="UniProtKB-KW"/>
</dbReference>
<accession>A0A5B8G0L9</accession>
<dbReference type="InterPro" id="IPR036390">
    <property type="entry name" value="WH_DNA-bd_sf"/>
</dbReference>
<evidence type="ECO:0000259" key="6">
    <source>
        <dbReference type="PROSITE" id="PS50949"/>
    </source>
</evidence>
<sequence>MLQTYFRDRPEPGRSLQHHIHERLVDAILDGALPPHEPLPSSRALAGMLGVSRNTTVLVYQKLTEDGYLRPVERRGHFIHDQYIRQHLRKPLKTRTASLFAPEAAPTPWARLLVSTPSRNPNIVKPANWRDFAYPFIYGQTAADRLSLARWRDATRLTGTGHHAPVWMVDQVDADDPMLVEQILSRVLPQRGILATPDQVLVTTGSQNALYILARLLVAPGRRVGLEDPGYVDARNIFAAAGAELVPLRVDGDGLVISPALRGLDLVYVTPSHQSPTSVTLALERRLALIEAARTHDFLVIEDDYEQELSFHGAPRAAVASYDNSGRVIHVGSLTKTLFPGVRLGFVVAAPELIAEMRAYRRLVTRHPSAHDQRAMAIFIAEGHLDAHGRRLRERMSRNWGRLMAALADCLPGVHVTPTTGGSSVWCRLPEGISAWDVNRRAARRGVLVEPGDIHYLGPAPAGDRLRLGFSYIRTERIDQGVRLLAEAVAELGG</sequence>
<dbReference type="PROSITE" id="PS50949">
    <property type="entry name" value="HTH_GNTR"/>
    <property type="match status" value="1"/>
</dbReference>
<dbReference type="Pfam" id="PF00155">
    <property type="entry name" value="Aminotran_1_2"/>
    <property type="match status" value="1"/>
</dbReference>
<dbReference type="SMART" id="SM00345">
    <property type="entry name" value="HTH_GNTR"/>
    <property type="match status" value="1"/>
</dbReference>
<name>A0A5B8G0L9_9RHOB</name>
<gene>
    <name evidence="7" type="ORF">FDP22_18195</name>
</gene>
<proteinExistence type="inferred from homology"/>
<dbReference type="PANTHER" id="PTHR46577:SF1">
    <property type="entry name" value="HTH-TYPE TRANSCRIPTIONAL REGULATORY PROTEIN GABR"/>
    <property type="match status" value="1"/>
</dbReference>
<evidence type="ECO:0000313" key="8">
    <source>
        <dbReference type="Proteomes" id="UP000305888"/>
    </source>
</evidence>
<dbReference type="InterPro" id="IPR015421">
    <property type="entry name" value="PyrdxlP-dep_Trfase_major"/>
</dbReference>
<keyword evidence="7" id="KW-0808">Transferase</keyword>
<dbReference type="KEGG" id="ppru:FDP22_18195"/>
<dbReference type="GO" id="GO:0003700">
    <property type="term" value="F:DNA-binding transcription factor activity"/>
    <property type="evidence" value="ECO:0007669"/>
    <property type="project" value="InterPro"/>
</dbReference>
<evidence type="ECO:0000313" key="7">
    <source>
        <dbReference type="EMBL" id="QDL94265.1"/>
    </source>
</evidence>
<dbReference type="CDD" id="cd00609">
    <property type="entry name" value="AAT_like"/>
    <property type="match status" value="1"/>
</dbReference>
<dbReference type="InterPro" id="IPR051446">
    <property type="entry name" value="HTH_trans_reg/aminotransferase"/>
</dbReference>